<keyword evidence="3" id="KW-1185">Reference proteome</keyword>
<keyword evidence="1" id="KW-1133">Transmembrane helix</keyword>
<feature type="transmembrane region" description="Helical" evidence="1">
    <location>
        <begin position="6"/>
        <end position="24"/>
    </location>
</feature>
<evidence type="ECO:0000256" key="1">
    <source>
        <dbReference type="SAM" id="Phobius"/>
    </source>
</evidence>
<dbReference type="EMBL" id="CM017690">
    <property type="protein sequence ID" value="TYH23276.1"/>
    <property type="molecule type" value="Genomic_DNA"/>
</dbReference>
<accession>A0A5D2H129</accession>
<keyword evidence="1" id="KW-0812">Transmembrane</keyword>
<organism evidence="2 3">
    <name type="scientific">Gossypium darwinii</name>
    <name type="common">Darwin's cotton</name>
    <name type="synonym">Gossypium barbadense var. darwinii</name>
    <dbReference type="NCBI Taxonomy" id="34276"/>
    <lineage>
        <taxon>Eukaryota</taxon>
        <taxon>Viridiplantae</taxon>
        <taxon>Streptophyta</taxon>
        <taxon>Embryophyta</taxon>
        <taxon>Tracheophyta</taxon>
        <taxon>Spermatophyta</taxon>
        <taxon>Magnoliopsida</taxon>
        <taxon>eudicotyledons</taxon>
        <taxon>Gunneridae</taxon>
        <taxon>Pentapetalae</taxon>
        <taxon>rosids</taxon>
        <taxon>malvids</taxon>
        <taxon>Malvales</taxon>
        <taxon>Malvaceae</taxon>
        <taxon>Malvoideae</taxon>
        <taxon>Gossypium</taxon>
    </lineage>
</organism>
<reference evidence="2 3" key="1">
    <citation type="submission" date="2019-06" db="EMBL/GenBank/DDBJ databases">
        <title>WGS assembly of Gossypium darwinii.</title>
        <authorList>
            <person name="Chen Z.J."/>
            <person name="Sreedasyam A."/>
            <person name="Ando A."/>
            <person name="Song Q."/>
            <person name="De L."/>
            <person name="Hulse-Kemp A."/>
            <person name="Ding M."/>
            <person name="Ye W."/>
            <person name="Kirkbride R."/>
            <person name="Jenkins J."/>
            <person name="Plott C."/>
            <person name="Lovell J."/>
            <person name="Lin Y.-M."/>
            <person name="Vaughn R."/>
            <person name="Liu B."/>
            <person name="Li W."/>
            <person name="Simpson S."/>
            <person name="Scheffler B."/>
            <person name="Saski C."/>
            <person name="Grover C."/>
            <person name="Hu G."/>
            <person name="Conover J."/>
            <person name="Carlson J."/>
            <person name="Shu S."/>
            <person name="Boston L."/>
            <person name="Williams M."/>
            <person name="Peterson D."/>
            <person name="Mcgee K."/>
            <person name="Jones D."/>
            <person name="Wendel J."/>
            <person name="Stelly D."/>
            <person name="Grimwood J."/>
            <person name="Schmutz J."/>
        </authorList>
    </citation>
    <scope>NUCLEOTIDE SEQUENCE [LARGE SCALE GENOMIC DNA]</scope>
    <source>
        <strain evidence="2">1808015.09</strain>
    </source>
</reference>
<evidence type="ECO:0000313" key="3">
    <source>
        <dbReference type="Proteomes" id="UP000323506"/>
    </source>
</evidence>
<gene>
    <name evidence="2" type="ORF">ES288_A03G001100v1</name>
</gene>
<proteinExistence type="predicted"/>
<evidence type="ECO:0000313" key="2">
    <source>
        <dbReference type="EMBL" id="TYH23276.1"/>
    </source>
</evidence>
<sequence length="45" mass="5204">MNNRGFSTFHALIAAWASLYLLLFSDLFDEDASNDLIVNRFQIPR</sequence>
<name>A0A5D2H129_GOSDA</name>
<keyword evidence="1" id="KW-0472">Membrane</keyword>
<dbReference type="Proteomes" id="UP000323506">
    <property type="component" value="Chromosome A03"/>
</dbReference>
<protein>
    <submittedName>
        <fullName evidence="2">Uncharacterized protein</fullName>
    </submittedName>
</protein>
<dbReference type="AlphaFoldDB" id="A0A5D2H129"/>